<evidence type="ECO:0000313" key="1">
    <source>
        <dbReference type="EMBL" id="KXO01129.1"/>
    </source>
</evidence>
<dbReference type="STRING" id="1548749.LS48_01240"/>
<accession>A0A137RLQ8</accession>
<gene>
    <name evidence="1" type="ORF">LS48_01240</name>
</gene>
<proteinExistence type="predicted"/>
<reference evidence="1 2" key="2">
    <citation type="journal article" date="2016" name="Int. J. Syst. Evol. Microbiol.">
        <title>Vitellibacter aquimaris sp. nov., a marine bacterium isolated from seawater.</title>
        <authorList>
            <person name="Thevarajoo S."/>
            <person name="Selvaratnam C."/>
            <person name="Goh K.M."/>
            <person name="Hong K.W."/>
            <person name="Chan X.Y."/>
            <person name="Chan K.G."/>
            <person name="Chong C.S."/>
        </authorList>
    </citation>
    <scope>NUCLEOTIDE SEQUENCE [LARGE SCALE GENOMIC DNA]</scope>
    <source>
        <strain evidence="1 2">D-24</strain>
    </source>
</reference>
<organism evidence="1 2">
    <name type="scientific">Aequorivita aquimaris</name>
    <dbReference type="NCBI Taxonomy" id="1548749"/>
    <lineage>
        <taxon>Bacteria</taxon>
        <taxon>Pseudomonadati</taxon>
        <taxon>Bacteroidota</taxon>
        <taxon>Flavobacteriia</taxon>
        <taxon>Flavobacteriales</taxon>
        <taxon>Flavobacteriaceae</taxon>
        <taxon>Aequorivita</taxon>
    </lineage>
</organism>
<evidence type="ECO:0000313" key="2">
    <source>
        <dbReference type="Proteomes" id="UP000070138"/>
    </source>
</evidence>
<comment type="caution">
    <text evidence="1">The sequence shown here is derived from an EMBL/GenBank/DDBJ whole genome shotgun (WGS) entry which is preliminary data.</text>
</comment>
<dbReference type="AlphaFoldDB" id="A0A137RLQ8"/>
<dbReference type="Proteomes" id="UP000070138">
    <property type="component" value="Unassembled WGS sequence"/>
</dbReference>
<name>A0A137RLQ8_9FLAO</name>
<dbReference type="EMBL" id="JRWG01000001">
    <property type="protein sequence ID" value="KXO01129.1"/>
    <property type="molecule type" value="Genomic_DNA"/>
</dbReference>
<reference evidence="2" key="1">
    <citation type="submission" date="2014-10" db="EMBL/GenBank/DDBJ databases">
        <title>Genome sequencing of Vitellibacter sp. D-24.</title>
        <authorList>
            <person name="Thevarajoo S."/>
            <person name="Selvaratnam C."/>
            <person name="Goh K.M."/>
            <person name="Chong C.S."/>
        </authorList>
    </citation>
    <scope>NUCLEOTIDE SEQUENCE [LARGE SCALE GENOMIC DNA]</scope>
    <source>
        <strain evidence="2">D-24</strain>
    </source>
</reference>
<keyword evidence="2" id="KW-1185">Reference proteome</keyword>
<sequence>MINYIINQDYIKEYLCINRDREDLQCNGKCYLIKQLKQTESKNETDGQFPYLKITKMEYVKFSFLSDNYLHKVIPLFENKHSHYFLSTYFQINGEIFHPPRV</sequence>
<protein>
    <submittedName>
        <fullName evidence="1">Uncharacterized protein</fullName>
    </submittedName>
</protein>